<evidence type="ECO:0000313" key="7">
    <source>
        <dbReference type="EMBL" id="TCP07213.1"/>
    </source>
</evidence>
<dbReference type="NCBIfam" id="TIGR03300">
    <property type="entry name" value="assembly_YfgL"/>
    <property type="match status" value="1"/>
</dbReference>
<keyword evidence="4" id="KW-0564">Palmitate</keyword>
<comment type="similarity">
    <text evidence="4">Belongs to the BamB family.</text>
</comment>
<feature type="domain" description="Pyrrolo-quinoline quinone repeat" evidence="6">
    <location>
        <begin position="82"/>
        <end position="309"/>
    </location>
</feature>
<dbReference type="AlphaFoldDB" id="A0AA46DDP4"/>
<evidence type="ECO:0000256" key="2">
    <source>
        <dbReference type="ARBA" id="ARBA00023136"/>
    </source>
</evidence>
<dbReference type="GO" id="GO:0043165">
    <property type="term" value="P:Gram-negative-bacterium-type cell outer membrane assembly"/>
    <property type="evidence" value="ECO:0007669"/>
    <property type="project" value="UniProtKB-UniRule"/>
</dbReference>
<feature type="chain" id="PRO_5041294463" description="Outer membrane protein assembly factor BamB" evidence="5">
    <location>
        <begin position="34"/>
        <end position="384"/>
    </location>
</feature>
<reference evidence="7 8" key="1">
    <citation type="submission" date="2019-03" db="EMBL/GenBank/DDBJ databases">
        <title>Genomic Encyclopedia of Type Strains, Phase IV (KMG-IV): sequencing the most valuable type-strain genomes for metagenomic binning, comparative biology and taxonomic classification.</title>
        <authorList>
            <person name="Goeker M."/>
        </authorList>
    </citation>
    <scope>NUCLEOTIDE SEQUENCE [LARGE SCALE GENOMIC DNA]</scope>
    <source>
        <strain evidence="7 8">DSM 15264</strain>
    </source>
</reference>
<evidence type="ECO:0000256" key="3">
    <source>
        <dbReference type="ARBA" id="ARBA00023237"/>
    </source>
</evidence>
<keyword evidence="3 4" id="KW-0998">Cell outer membrane</keyword>
<dbReference type="PROSITE" id="PS51257">
    <property type="entry name" value="PROKAR_LIPOPROTEIN"/>
    <property type="match status" value="1"/>
</dbReference>
<comment type="subunit">
    <text evidence="4">Part of the Bam complex.</text>
</comment>
<dbReference type="PANTHER" id="PTHR34512">
    <property type="entry name" value="CELL SURFACE PROTEIN"/>
    <property type="match status" value="1"/>
</dbReference>
<comment type="caution">
    <text evidence="7">The sequence shown here is derived from an EMBL/GenBank/DDBJ whole genome shotgun (WGS) entry which is preliminary data.</text>
</comment>
<dbReference type="InterPro" id="IPR002372">
    <property type="entry name" value="PQQ_rpt_dom"/>
</dbReference>
<accession>A0AA46DDP4</accession>
<keyword evidence="2 4" id="KW-0472">Membrane</keyword>
<dbReference type="SMART" id="SM00564">
    <property type="entry name" value="PQQ"/>
    <property type="match status" value="3"/>
</dbReference>
<dbReference type="GO" id="GO:0051205">
    <property type="term" value="P:protein insertion into membrane"/>
    <property type="evidence" value="ECO:0007669"/>
    <property type="project" value="UniProtKB-UniRule"/>
</dbReference>
<keyword evidence="4" id="KW-0449">Lipoprotein</keyword>
<evidence type="ECO:0000256" key="1">
    <source>
        <dbReference type="ARBA" id="ARBA00022729"/>
    </source>
</evidence>
<dbReference type="PANTHER" id="PTHR34512:SF30">
    <property type="entry name" value="OUTER MEMBRANE PROTEIN ASSEMBLY FACTOR BAMB"/>
    <property type="match status" value="1"/>
</dbReference>
<dbReference type="Proteomes" id="UP000294772">
    <property type="component" value="Unassembled WGS sequence"/>
</dbReference>
<evidence type="ECO:0000256" key="4">
    <source>
        <dbReference type="HAMAP-Rule" id="MF_00923"/>
    </source>
</evidence>
<evidence type="ECO:0000256" key="5">
    <source>
        <dbReference type="SAM" id="SignalP"/>
    </source>
</evidence>
<dbReference type="GO" id="GO:0009279">
    <property type="term" value="C:cell outer membrane"/>
    <property type="evidence" value="ECO:0007669"/>
    <property type="project" value="UniProtKB-SubCell"/>
</dbReference>
<comment type="subcellular location">
    <subcellularLocation>
        <location evidence="4">Cell outer membrane</location>
        <topology evidence="4">Lipid-anchor</topology>
    </subcellularLocation>
</comment>
<dbReference type="Gene3D" id="2.130.10.10">
    <property type="entry name" value="YVTN repeat-like/Quinoprotein amine dehydrogenase"/>
    <property type="match status" value="1"/>
</dbReference>
<comment type="function">
    <text evidence="4">Part of the outer membrane protein assembly complex, which is involved in assembly and insertion of beta-barrel proteins into the outer membrane.</text>
</comment>
<evidence type="ECO:0000259" key="6">
    <source>
        <dbReference type="Pfam" id="PF13360"/>
    </source>
</evidence>
<gene>
    <name evidence="4" type="primary">bamB</name>
    <name evidence="7" type="ORF">EV676_105237</name>
</gene>
<evidence type="ECO:0000313" key="8">
    <source>
        <dbReference type="Proteomes" id="UP000294772"/>
    </source>
</evidence>
<name>A0AA46DDP4_9BURK</name>
<dbReference type="SUPFAM" id="SSF50998">
    <property type="entry name" value="Quinoprotein alcohol dehydrogenase-like"/>
    <property type="match status" value="1"/>
</dbReference>
<dbReference type="InterPro" id="IPR011047">
    <property type="entry name" value="Quinoprotein_ADH-like_sf"/>
</dbReference>
<dbReference type="InterPro" id="IPR017687">
    <property type="entry name" value="BamB"/>
</dbReference>
<keyword evidence="1 4" id="KW-0732">Signal</keyword>
<dbReference type="InterPro" id="IPR018391">
    <property type="entry name" value="PQQ_b-propeller_rpt"/>
</dbReference>
<protein>
    <recommendedName>
        <fullName evidence="4">Outer membrane protein assembly factor BamB</fullName>
    </recommendedName>
</protein>
<organism evidence="7 8">
    <name type="scientific">Caldimonas thermodepolymerans</name>
    <dbReference type="NCBI Taxonomy" id="215580"/>
    <lineage>
        <taxon>Bacteria</taxon>
        <taxon>Pseudomonadati</taxon>
        <taxon>Pseudomonadota</taxon>
        <taxon>Betaproteobacteria</taxon>
        <taxon>Burkholderiales</taxon>
        <taxon>Sphaerotilaceae</taxon>
        <taxon>Caldimonas</taxon>
    </lineage>
</organism>
<feature type="signal peptide" evidence="5">
    <location>
        <begin position="1"/>
        <end position="33"/>
    </location>
</feature>
<dbReference type="Pfam" id="PF13360">
    <property type="entry name" value="PQQ_2"/>
    <property type="match status" value="2"/>
</dbReference>
<dbReference type="HAMAP" id="MF_00923">
    <property type="entry name" value="OM_assembly_BamB"/>
    <property type="match status" value="1"/>
</dbReference>
<dbReference type="EMBL" id="SLXF01000005">
    <property type="protein sequence ID" value="TCP07213.1"/>
    <property type="molecule type" value="Genomic_DNA"/>
</dbReference>
<dbReference type="InterPro" id="IPR015943">
    <property type="entry name" value="WD40/YVTN_repeat-like_dom_sf"/>
</dbReference>
<proteinExistence type="inferred from homology"/>
<feature type="domain" description="Pyrrolo-quinoline quinone repeat" evidence="6">
    <location>
        <begin position="325"/>
        <end position="380"/>
    </location>
</feature>
<sequence length="384" mass="39613">MRSAVVRRARAGARTTCAGVLALAALLAGCSSGAEKPKPTPLAQPAPAAVRVETAWTQRIGAVRLPLRVAVAGETVAVAASDGSVALLEAASGRALWRAQVDGGIAAGVGSDGRWVAVVTPGNELVVLEQGKALWRQRVDARVVTAPLVAGERVFVYGADRSVHAYDAQTGGKLWTQRRPGDPLTLSQPGVLLAVRNTLVVGQGPRLAGLDPLRGNVRWEVAVASPRGTNEVERLADLVGPAARQGDTVCVRAFQSALGCIDALRGALLWSKTSRGSVGLAADEQRVYGVDATDRVTAYRSSDGDVAWEAEQFRFRGLTAPQALGGRVVVGDAEGYVHVLSAEDGTPLARLATDGSAVVATPVAAGGLVIVVTASGSVHAVRMP</sequence>